<dbReference type="EMBL" id="JANPWB010000015">
    <property type="protein sequence ID" value="KAJ1088081.1"/>
    <property type="molecule type" value="Genomic_DNA"/>
</dbReference>
<dbReference type="AlphaFoldDB" id="A0AAV7L8W3"/>
<keyword evidence="3" id="KW-1185">Reference proteome</keyword>
<evidence type="ECO:0000256" key="1">
    <source>
        <dbReference type="SAM" id="MobiDB-lite"/>
    </source>
</evidence>
<reference evidence="2" key="1">
    <citation type="journal article" date="2022" name="bioRxiv">
        <title>Sequencing and chromosome-scale assembly of the giantPleurodeles waltlgenome.</title>
        <authorList>
            <person name="Brown T."/>
            <person name="Elewa A."/>
            <person name="Iarovenko S."/>
            <person name="Subramanian E."/>
            <person name="Araus A.J."/>
            <person name="Petzold A."/>
            <person name="Susuki M."/>
            <person name="Suzuki K.-i.T."/>
            <person name="Hayashi T."/>
            <person name="Toyoda A."/>
            <person name="Oliveira C."/>
            <person name="Osipova E."/>
            <person name="Leigh N.D."/>
            <person name="Simon A."/>
            <person name="Yun M.H."/>
        </authorList>
    </citation>
    <scope>NUCLEOTIDE SEQUENCE</scope>
    <source>
        <strain evidence="2">20211129_DDA</strain>
        <tissue evidence="2">Liver</tissue>
    </source>
</reference>
<gene>
    <name evidence="2" type="ORF">NDU88_001240</name>
</gene>
<evidence type="ECO:0000313" key="2">
    <source>
        <dbReference type="EMBL" id="KAJ1088081.1"/>
    </source>
</evidence>
<comment type="caution">
    <text evidence="2">The sequence shown here is derived from an EMBL/GenBank/DDBJ whole genome shotgun (WGS) entry which is preliminary data.</text>
</comment>
<feature type="region of interest" description="Disordered" evidence="1">
    <location>
        <begin position="71"/>
        <end position="94"/>
    </location>
</feature>
<sequence>MEVGPAGQDGIGGGRGTVAPMTTVSYHPEVWVGRLMLRSRGEANTYVNQNMATPEVPRTLCLNCLGGRDPVPGRLGPWRGRESPSLPQDAGMTKTPGLQAVLSATLDLFSTQDYDDEPPP</sequence>
<evidence type="ECO:0000313" key="3">
    <source>
        <dbReference type="Proteomes" id="UP001066276"/>
    </source>
</evidence>
<organism evidence="2 3">
    <name type="scientific">Pleurodeles waltl</name>
    <name type="common">Iberian ribbed newt</name>
    <dbReference type="NCBI Taxonomy" id="8319"/>
    <lineage>
        <taxon>Eukaryota</taxon>
        <taxon>Metazoa</taxon>
        <taxon>Chordata</taxon>
        <taxon>Craniata</taxon>
        <taxon>Vertebrata</taxon>
        <taxon>Euteleostomi</taxon>
        <taxon>Amphibia</taxon>
        <taxon>Batrachia</taxon>
        <taxon>Caudata</taxon>
        <taxon>Salamandroidea</taxon>
        <taxon>Salamandridae</taxon>
        <taxon>Pleurodelinae</taxon>
        <taxon>Pleurodeles</taxon>
    </lineage>
</organism>
<dbReference type="Proteomes" id="UP001066276">
    <property type="component" value="Chromosome 11"/>
</dbReference>
<feature type="compositionally biased region" description="Gly residues" evidence="1">
    <location>
        <begin position="7"/>
        <end position="16"/>
    </location>
</feature>
<proteinExistence type="predicted"/>
<feature type="region of interest" description="Disordered" evidence="1">
    <location>
        <begin position="1"/>
        <end position="20"/>
    </location>
</feature>
<accession>A0AAV7L8W3</accession>
<protein>
    <submittedName>
        <fullName evidence="2">Uncharacterized protein</fullName>
    </submittedName>
</protein>
<name>A0AAV7L8W3_PLEWA</name>